<dbReference type="GO" id="GO:0016740">
    <property type="term" value="F:transferase activity"/>
    <property type="evidence" value="ECO:0007669"/>
    <property type="project" value="UniProtKB-KW"/>
</dbReference>
<dbReference type="InterPro" id="IPR040079">
    <property type="entry name" value="Glutathione_S-Trfase"/>
</dbReference>
<dbReference type="InterPro" id="IPR004045">
    <property type="entry name" value="Glutathione_S-Trfase_N"/>
</dbReference>
<dbReference type="InterPro" id="IPR036249">
    <property type="entry name" value="Thioredoxin-like_sf"/>
</dbReference>
<name>A0A558HQE5_9GAMM</name>
<sequence>MTPSSRLVLHDLAAFPNPARVRIALYEKGIFDQVQCVEVDVMNGEHRGEAFRAMNPDASVPCLVLEDGTALSQCTAIIEYLDAHTAAPSLTGINATERGVISMMNRRAEANLLDAVGAYFHHATAGLGPVLEQHQNRDWGLRQREVAVATLSQFNELLATQDWLAGERFSVADITAFAGMCFIGFTDIEVPETLTHLHAWHARVLARESVKAWQESLGQ</sequence>
<dbReference type="RefSeq" id="WP_144727183.1">
    <property type="nucleotide sequence ID" value="NZ_CAWOWR010000097.1"/>
</dbReference>
<dbReference type="Proteomes" id="UP000319941">
    <property type="component" value="Unassembled WGS sequence"/>
</dbReference>
<protein>
    <submittedName>
        <fullName evidence="3">Glutathione S-transferase</fullName>
    </submittedName>
</protein>
<dbReference type="Pfam" id="PF00043">
    <property type="entry name" value="GST_C"/>
    <property type="match status" value="1"/>
</dbReference>
<dbReference type="SFLD" id="SFLDS00019">
    <property type="entry name" value="Glutathione_Transferase_(cytos"/>
    <property type="match status" value="1"/>
</dbReference>
<evidence type="ECO:0000259" key="1">
    <source>
        <dbReference type="PROSITE" id="PS50404"/>
    </source>
</evidence>
<comment type="caution">
    <text evidence="3">The sequence shown here is derived from an EMBL/GenBank/DDBJ whole genome shotgun (WGS) entry which is preliminary data.</text>
</comment>
<dbReference type="SUPFAM" id="SSF52833">
    <property type="entry name" value="Thioredoxin-like"/>
    <property type="match status" value="1"/>
</dbReference>
<reference evidence="3 4" key="1">
    <citation type="submission" date="2019-07" db="EMBL/GenBank/DDBJ databases">
        <title>Diversity of Bacteria from Kongsfjorden, Arctic.</title>
        <authorList>
            <person name="Yu Y."/>
        </authorList>
    </citation>
    <scope>NUCLEOTIDE SEQUENCE [LARGE SCALE GENOMIC DNA]</scope>
    <source>
        <strain evidence="3 4">SM1923</strain>
    </source>
</reference>
<organism evidence="3 4">
    <name type="scientific">Cobetia crustatorum</name>
    <dbReference type="NCBI Taxonomy" id="553385"/>
    <lineage>
        <taxon>Bacteria</taxon>
        <taxon>Pseudomonadati</taxon>
        <taxon>Pseudomonadota</taxon>
        <taxon>Gammaproteobacteria</taxon>
        <taxon>Oceanospirillales</taxon>
        <taxon>Halomonadaceae</taxon>
        <taxon>Cobetia</taxon>
    </lineage>
</organism>
<evidence type="ECO:0000313" key="3">
    <source>
        <dbReference type="EMBL" id="TVU71308.1"/>
    </source>
</evidence>
<feature type="domain" description="GST C-terminal" evidence="2">
    <location>
        <begin position="94"/>
        <end position="219"/>
    </location>
</feature>
<accession>A0A558HQE5</accession>
<evidence type="ECO:0000259" key="2">
    <source>
        <dbReference type="PROSITE" id="PS50405"/>
    </source>
</evidence>
<dbReference type="PROSITE" id="PS50404">
    <property type="entry name" value="GST_NTER"/>
    <property type="match status" value="1"/>
</dbReference>
<dbReference type="InterPro" id="IPR036282">
    <property type="entry name" value="Glutathione-S-Trfase_C_sf"/>
</dbReference>
<dbReference type="PANTHER" id="PTHR44051:SF8">
    <property type="entry name" value="GLUTATHIONE S-TRANSFERASE GSTA"/>
    <property type="match status" value="1"/>
</dbReference>
<dbReference type="SUPFAM" id="SSF47616">
    <property type="entry name" value="GST C-terminal domain-like"/>
    <property type="match status" value="1"/>
</dbReference>
<dbReference type="EMBL" id="VNFH01000004">
    <property type="protein sequence ID" value="TVU71308.1"/>
    <property type="molecule type" value="Genomic_DNA"/>
</dbReference>
<dbReference type="CDD" id="cd03051">
    <property type="entry name" value="GST_N_GTT2_like"/>
    <property type="match status" value="1"/>
</dbReference>
<dbReference type="Pfam" id="PF13409">
    <property type="entry name" value="GST_N_2"/>
    <property type="match status" value="1"/>
</dbReference>
<keyword evidence="4" id="KW-1185">Reference proteome</keyword>
<dbReference type="InterPro" id="IPR004046">
    <property type="entry name" value="GST_C"/>
</dbReference>
<gene>
    <name evidence="3" type="ORF">FQP86_07250</name>
</gene>
<feature type="domain" description="GST N-terminal" evidence="1">
    <location>
        <begin position="5"/>
        <end position="89"/>
    </location>
</feature>
<proteinExistence type="predicted"/>
<dbReference type="PROSITE" id="PS50405">
    <property type="entry name" value="GST_CTER"/>
    <property type="match status" value="1"/>
</dbReference>
<dbReference type="InterPro" id="IPR034345">
    <property type="entry name" value="Gtt2-like_N"/>
</dbReference>
<dbReference type="SFLD" id="SFLDG00358">
    <property type="entry name" value="Main_(cytGST)"/>
    <property type="match status" value="1"/>
</dbReference>
<dbReference type="AlphaFoldDB" id="A0A558HQE5"/>
<keyword evidence="3" id="KW-0808">Transferase</keyword>
<dbReference type="PANTHER" id="PTHR44051">
    <property type="entry name" value="GLUTATHIONE S-TRANSFERASE-RELATED"/>
    <property type="match status" value="1"/>
</dbReference>
<dbReference type="OrthoDB" id="509852at2"/>
<evidence type="ECO:0000313" key="4">
    <source>
        <dbReference type="Proteomes" id="UP000319941"/>
    </source>
</evidence>
<dbReference type="InterPro" id="IPR010987">
    <property type="entry name" value="Glutathione-S-Trfase_C-like"/>
</dbReference>
<dbReference type="Gene3D" id="3.40.30.10">
    <property type="entry name" value="Glutaredoxin"/>
    <property type="match status" value="1"/>
</dbReference>
<dbReference type="Gene3D" id="1.20.1050.10">
    <property type="match status" value="1"/>
</dbReference>